<gene>
    <name evidence="3" type="ORF">DILT_LOCUS10</name>
</gene>
<dbReference type="GO" id="GO:0016020">
    <property type="term" value="C:membrane"/>
    <property type="evidence" value="ECO:0007669"/>
    <property type="project" value="InterPro"/>
</dbReference>
<dbReference type="Gene3D" id="1.20.58.390">
    <property type="entry name" value="Neurotransmitter-gated ion-channel transmembrane domain"/>
    <property type="match status" value="1"/>
</dbReference>
<dbReference type="GO" id="GO:0005216">
    <property type="term" value="F:monoatomic ion channel activity"/>
    <property type="evidence" value="ECO:0007669"/>
    <property type="project" value="InterPro"/>
</dbReference>
<feature type="transmembrane region" description="Helical" evidence="1">
    <location>
        <begin position="147"/>
        <end position="166"/>
    </location>
</feature>
<keyword evidence="1" id="KW-0812">Transmembrane</keyword>
<reference evidence="3 4" key="1">
    <citation type="submission" date="2018-11" db="EMBL/GenBank/DDBJ databases">
        <authorList>
            <consortium name="Pathogen Informatics"/>
        </authorList>
    </citation>
    <scope>NUCLEOTIDE SEQUENCE [LARGE SCALE GENOMIC DNA]</scope>
</reference>
<proteinExistence type="predicted"/>
<protein>
    <recommendedName>
        <fullName evidence="2">Neurotransmitter-gated ion-channel transmembrane domain-containing protein</fullName>
    </recommendedName>
</protein>
<dbReference type="AlphaFoldDB" id="A0A3P6QAK1"/>
<dbReference type="InterPro" id="IPR006029">
    <property type="entry name" value="Neurotrans-gated_channel_TM"/>
</dbReference>
<dbReference type="SUPFAM" id="SSF90112">
    <property type="entry name" value="Neurotransmitter-gated ion-channel transmembrane pore"/>
    <property type="match status" value="1"/>
</dbReference>
<keyword evidence="4" id="KW-1185">Reference proteome</keyword>
<evidence type="ECO:0000256" key="1">
    <source>
        <dbReference type="SAM" id="Phobius"/>
    </source>
</evidence>
<feature type="transmembrane region" description="Helical" evidence="1">
    <location>
        <begin position="25"/>
        <end position="51"/>
    </location>
</feature>
<sequence length="176" mass="20223">MSLLGLLTQAASVTANLPRVSYIKAIDIWLIFAIAFVIGVLVEYALAITLLRHRRREHWRKDVEMIVKEELALWCAALQRAELACLDSGTKPSGMMPSGFTLQRRMTFLGDLDPVLQQTIAHSTRRSELTQKAKMIDDCKIDKYSRVLFPLCFLIYNAFYWVYYLVLVSQDEEMLS</sequence>
<dbReference type="InterPro" id="IPR038050">
    <property type="entry name" value="Neuro_actylchol_rec"/>
</dbReference>
<dbReference type="Proteomes" id="UP000281553">
    <property type="component" value="Unassembled WGS sequence"/>
</dbReference>
<feature type="domain" description="Neurotransmitter-gated ion-channel transmembrane" evidence="2">
    <location>
        <begin position="3"/>
        <end position="71"/>
    </location>
</feature>
<organism evidence="3 4">
    <name type="scientific">Dibothriocephalus latus</name>
    <name type="common">Fish tapeworm</name>
    <name type="synonym">Diphyllobothrium latum</name>
    <dbReference type="NCBI Taxonomy" id="60516"/>
    <lineage>
        <taxon>Eukaryota</taxon>
        <taxon>Metazoa</taxon>
        <taxon>Spiralia</taxon>
        <taxon>Lophotrochozoa</taxon>
        <taxon>Platyhelminthes</taxon>
        <taxon>Cestoda</taxon>
        <taxon>Eucestoda</taxon>
        <taxon>Diphyllobothriidea</taxon>
        <taxon>Diphyllobothriidae</taxon>
        <taxon>Dibothriocephalus</taxon>
    </lineage>
</organism>
<evidence type="ECO:0000313" key="4">
    <source>
        <dbReference type="Proteomes" id="UP000281553"/>
    </source>
</evidence>
<keyword evidence="1" id="KW-1133">Transmembrane helix</keyword>
<accession>A0A3P6QAK1</accession>
<dbReference type="Pfam" id="PF02932">
    <property type="entry name" value="Neur_chan_memb"/>
    <property type="match status" value="1"/>
</dbReference>
<dbReference type="InterPro" id="IPR036719">
    <property type="entry name" value="Neuro-gated_channel_TM_sf"/>
</dbReference>
<dbReference type="EMBL" id="UYRU01000037">
    <property type="protein sequence ID" value="VDK29081.1"/>
    <property type="molecule type" value="Genomic_DNA"/>
</dbReference>
<dbReference type="InterPro" id="IPR006028">
    <property type="entry name" value="GABAA/Glycine_rcpt"/>
</dbReference>
<dbReference type="PRINTS" id="PR00253">
    <property type="entry name" value="GABAARECEPTR"/>
</dbReference>
<keyword evidence="1" id="KW-0472">Membrane</keyword>
<evidence type="ECO:0000259" key="2">
    <source>
        <dbReference type="Pfam" id="PF02932"/>
    </source>
</evidence>
<dbReference type="OrthoDB" id="6287756at2759"/>
<dbReference type="GO" id="GO:0004888">
    <property type="term" value="F:transmembrane signaling receptor activity"/>
    <property type="evidence" value="ECO:0007669"/>
    <property type="project" value="InterPro"/>
</dbReference>
<name>A0A3P6QAK1_DIBLA</name>
<evidence type="ECO:0000313" key="3">
    <source>
        <dbReference type="EMBL" id="VDK29081.1"/>
    </source>
</evidence>